<dbReference type="Proteomes" id="UP000319746">
    <property type="component" value="Unassembled WGS sequence"/>
</dbReference>
<evidence type="ECO:0000313" key="1">
    <source>
        <dbReference type="EMBL" id="TQL74039.1"/>
    </source>
</evidence>
<dbReference type="PANTHER" id="PTHR31891:SF1">
    <property type="entry name" value="FORMAMIDASE C869.04-RELATED"/>
    <property type="match status" value="1"/>
</dbReference>
<organism evidence="1 2">
    <name type="scientific">Enteractinococcus coprophilus</name>
    <dbReference type="NCBI Taxonomy" id="1027633"/>
    <lineage>
        <taxon>Bacteria</taxon>
        <taxon>Bacillati</taxon>
        <taxon>Actinomycetota</taxon>
        <taxon>Actinomycetes</taxon>
        <taxon>Micrococcales</taxon>
        <taxon>Micrococcaceae</taxon>
    </lineage>
</organism>
<proteinExistence type="predicted"/>
<dbReference type="Gene3D" id="2.60.120.580">
    <property type="entry name" value="Acetamidase/Formamidase-like domains"/>
    <property type="match status" value="2"/>
</dbReference>
<dbReference type="PANTHER" id="PTHR31891">
    <property type="entry name" value="FORMAMIDASE C869.04-RELATED"/>
    <property type="match status" value="1"/>
</dbReference>
<reference evidence="1 2" key="1">
    <citation type="submission" date="2019-06" db="EMBL/GenBank/DDBJ databases">
        <title>Sequencing the genomes of 1000 actinobacteria strains.</title>
        <authorList>
            <person name="Klenk H.-P."/>
        </authorList>
    </citation>
    <scope>NUCLEOTIDE SEQUENCE [LARGE SCALE GENOMIC DNA]</scope>
    <source>
        <strain evidence="1 2">DSM 24083</strain>
    </source>
</reference>
<dbReference type="RefSeq" id="WP_170200329.1">
    <property type="nucleotide sequence ID" value="NZ_BAABAN010000016.1"/>
</dbReference>
<dbReference type="Gene3D" id="3.10.28.20">
    <property type="entry name" value="Acetamidase/Formamidase-like domains"/>
    <property type="match status" value="1"/>
</dbReference>
<dbReference type="SUPFAM" id="SSF141130">
    <property type="entry name" value="Acetamidase/Formamidase-like"/>
    <property type="match status" value="1"/>
</dbReference>
<accession>A0A543ANA3</accession>
<dbReference type="InterPro" id="IPR004304">
    <property type="entry name" value="FmdA_AmdA"/>
</dbReference>
<keyword evidence="2" id="KW-1185">Reference proteome</keyword>
<dbReference type="AlphaFoldDB" id="A0A543ANA3"/>
<gene>
    <name evidence="1" type="ORF">FB556_0490</name>
</gene>
<dbReference type="GO" id="GO:0016811">
    <property type="term" value="F:hydrolase activity, acting on carbon-nitrogen (but not peptide) bonds, in linear amides"/>
    <property type="evidence" value="ECO:0007669"/>
    <property type="project" value="InterPro"/>
</dbReference>
<protein>
    <submittedName>
        <fullName evidence="1">Acetamidase/formamidase</fullName>
    </submittedName>
</protein>
<name>A0A543ANA3_9MICC</name>
<evidence type="ECO:0000313" key="2">
    <source>
        <dbReference type="Proteomes" id="UP000319746"/>
    </source>
</evidence>
<comment type="caution">
    <text evidence="1">The sequence shown here is derived from an EMBL/GenBank/DDBJ whole genome shotgun (WGS) entry which is preliminary data.</text>
</comment>
<sequence length="346" mass="37551">MRTLETMTFEVAPDIDPAKLTYTFGGVEAQAQVKPGTVISTSTLDCFAGRLTKDGKGTPSEQLDFRYLNPQTGPFYVEGAEPGDTLAVHFVSIEPRFDWGVSMMLPFFGALTGTGTTATLNAPLPEQAWFYDFDVEKNTVWYQANDSDLRLPLPLDPMHGTVGVAPAAGEARSSLAPGDWGGNMDSPEMRAQTTAYFRVNVPGAMFSLGDGHARQGEGEVCGVAVETAMNTVFILEVIKGGGPAWPRIESDEYLMTTGSVKPLEDAFRIANVEMVNWVSELLEISQMDAYQLVSQTSLSPAANVVDTVYTMVCKVPKKLLGEAALRAFGGTHESLRKRAQEWTSLQ</sequence>
<dbReference type="EMBL" id="VFOU01000001">
    <property type="protein sequence ID" value="TQL74039.1"/>
    <property type="molecule type" value="Genomic_DNA"/>
</dbReference>
<dbReference type="Pfam" id="PF03069">
    <property type="entry name" value="FmdA_AmdA"/>
    <property type="match status" value="2"/>
</dbReference>